<protein>
    <submittedName>
        <fullName evidence="2">Uncharacterized protein</fullName>
    </submittedName>
</protein>
<comment type="caution">
    <text evidence="2">The sequence shown here is derived from an EMBL/GenBank/DDBJ whole genome shotgun (WGS) entry which is preliminary data.</text>
</comment>
<name>A0A927JC48_9ACTN</name>
<dbReference type="Proteomes" id="UP000642993">
    <property type="component" value="Unassembled WGS sequence"/>
</dbReference>
<feature type="transmembrane region" description="Helical" evidence="1">
    <location>
        <begin position="177"/>
        <end position="195"/>
    </location>
</feature>
<evidence type="ECO:0000313" key="3">
    <source>
        <dbReference type="Proteomes" id="UP000642993"/>
    </source>
</evidence>
<feature type="transmembrane region" description="Helical" evidence="1">
    <location>
        <begin position="247"/>
        <end position="271"/>
    </location>
</feature>
<feature type="transmembrane region" description="Helical" evidence="1">
    <location>
        <begin position="86"/>
        <end position="108"/>
    </location>
</feature>
<dbReference type="AlphaFoldDB" id="A0A927JC48"/>
<evidence type="ECO:0000313" key="2">
    <source>
        <dbReference type="EMBL" id="MBD8506341.1"/>
    </source>
</evidence>
<evidence type="ECO:0000256" key="1">
    <source>
        <dbReference type="SAM" id="Phobius"/>
    </source>
</evidence>
<reference evidence="2" key="1">
    <citation type="submission" date="2020-09" db="EMBL/GenBank/DDBJ databases">
        <title>Hoyosella lacisalsi sp. nov., a halotolerant actinobacterium isolated from soil of Lake Gudzhirganskoe.</title>
        <authorList>
            <person name="Yang Q."/>
            <person name="Guo P.Y."/>
            <person name="Liu S.W."/>
            <person name="Li F.N."/>
            <person name="Sun C.H."/>
        </authorList>
    </citation>
    <scope>NUCLEOTIDE SEQUENCE</scope>
    <source>
        <strain evidence="2">G463</strain>
    </source>
</reference>
<keyword evidence="1" id="KW-0472">Membrane</keyword>
<proteinExistence type="predicted"/>
<feature type="transmembrane region" description="Helical" evidence="1">
    <location>
        <begin position="215"/>
        <end position="235"/>
    </location>
</feature>
<feature type="transmembrane region" description="Helical" evidence="1">
    <location>
        <begin position="120"/>
        <end position="142"/>
    </location>
</feature>
<gene>
    <name evidence="2" type="ORF">HT102_07590</name>
</gene>
<accession>A0A927JC48</accession>
<keyword evidence="1" id="KW-0812">Transmembrane</keyword>
<dbReference type="RefSeq" id="WP_192038778.1">
    <property type="nucleotide sequence ID" value="NZ_JACYWE010000003.1"/>
</dbReference>
<dbReference type="NCBIfam" id="NF038403">
    <property type="entry name" value="perm_prefix_1"/>
    <property type="match status" value="1"/>
</dbReference>
<dbReference type="EMBL" id="JACYWE010000003">
    <property type="protein sequence ID" value="MBD8506341.1"/>
    <property type="molecule type" value="Genomic_DNA"/>
</dbReference>
<feature type="transmembrane region" description="Helical" evidence="1">
    <location>
        <begin position="291"/>
        <end position="309"/>
    </location>
</feature>
<keyword evidence="3" id="KW-1185">Reference proteome</keyword>
<keyword evidence="1" id="KW-1133">Transmembrane helix</keyword>
<dbReference type="InterPro" id="IPR047928">
    <property type="entry name" value="Perm_prefix_1"/>
</dbReference>
<sequence>MTTLTERYVWDVVRRLPEKQRGDIAAELTVAITDMVDARTDAGQPHADAERAALVELGEPRALAGKYRDRPQYLIGPELFPDYVRLLRLLASIVLPVIAIVIVAIKLVEDEPIASVLGSAIGVTIEVAVQLVFWVTLVFAIIERSGGQEDVLEHEDWDPDSLPATTGTTTISRGETVAGMAFILVAIGFLFWQHLRSPVSTLDDARVPMLSPELWNGWMQVIIAILVLSLAIEIAKYVRGQWNYPIAIANTAANVAFLAVIGWLASAEMLINPELLVTIAERAQWDSVPTINPWLIILVVAAIAIWDSVDGLRKARATA</sequence>
<organism evidence="2 3">
    <name type="scientific">Lolliginicoccus lacisalsi</name>
    <dbReference type="NCBI Taxonomy" id="2742202"/>
    <lineage>
        <taxon>Bacteria</taxon>
        <taxon>Bacillati</taxon>
        <taxon>Actinomycetota</taxon>
        <taxon>Actinomycetes</taxon>
        <taxon>Mycobacteriales</taxon>
        <taxon>Hoyosellaceae</taxon>
        <taxon>Lolliginicoccus</taxon>
    </lineage>
</organism>